<organism evidence="1 2">
    <name type="scientific">Novosphingobium album</name>
    <name type="common">ex Liu et al. 2023</name>
    <dbReference type="NCBI Taxonomy" id="3031130"/>
    <lineage>
        <taxon>Bacteria</taxon>
        <taxon>Pseudomonadati</taxon>
        <taxon>Pseudomonadota</taxon>
        <taxon>Alphaproteobacteria</taxon>
        <taxon>Sphingomonadales</taxon>
        <taxon>Sphingomonadaceae</taxon>
        <taxon>Novosphingobium</taxon>
    </lineage>
</organism>
<evidence type="ECO:0000313" key="2">
    <source>
        <dbReference type="Proteomes" id="UP001216253"/>
    </source>
</evidence>
<sequence length="51" mass="5865">MSAFVFRSSRPHESILPRAHRDAHQRYLTYGPIVPMDSRPGLIERIFGRAA</sequence>
<proteinExistence type="predicted"/>
<accession>A0ABT5WL27</accession>
<dbReference type="EMBL" id="JARESE010000010">
    <property type="protein sequence ID" value="MDE8650738.1"/>
    <property type="molecule type" value="Genomic_DNA"/>
</dbReference>
<evidence type="ECO:0000313" key="1">
    <source>
        <dbReference type="EMBL" id="MDE8650738.1"/>
    </source>
</evidence>
<name>A0ABT5WL27_9SPHN</name>
<reference evidence="1 2" key="1">
    <citation type="submission" date="2023-03" db="EMBL/GenBank/DDBJ databases">
        <title>NovoSphingobium album sp. nov. isolated from polycyclic aromatic hydrocarbons- and heavy-metal polluted soil.</title>
        <authorList>
            <person name="Liu Z."/>
            <person name="Wang K."/>
        </authorList>
    </citation>
    <scope>NUCLEOTIDE SEQUENCE [LARGE SCALE GENOMIC DNA]</scope>
    <source>
        <strain evidence="1 2">H3SJ31-1</strain>
    </source>
</reference>
<protein>
    <submittedName>
        <fullName evidence="1">Uncharacterized protein</fullName>
    </submittedName>
</protein>
<dbReference type="RefSeq" id="WP_275226821.1">
    <property type="nucleotide sequence ID" value="NZ_JARESE010000010.1"/>
</dbReference>
<comment type="caution">
    <text evidence="1">The sequence shown here is derived from an EMBL/GenBank/DDBJ whole genome shotgun (WGS) entry which is preliminary data.</text>
</comment>
<dbReference type="Proteomes" id="UP001216253">
    <property type="component" value="Unassembled WGS sequence"/>
</dbReference>
<gene>
    <name evidence="1" type="ORF">PYV00_03265</name>
</gene>
<keyword evidence="2" id="KW-1185">Reference proteome</keyword>